<evidence type="ECO:0000256" key="1">
    <source>
        <dbReference type="ARBA" id="ARBA00004123"/>
    </source>
</evidence>
<evidence type="ECO:0000256" key="7">
    <source>
        <dbReference type="ARBA" id="ARBA00023242"/>
    </source>
</evidence>
<dbReference type="PROSITE" id="PS50048">
    <property type="entry name" value="ZN2_CY6_FUNGAL_2"/>
    <property type="match status" value="1"/>
</dbReference>
<evidence type="ECO:0000259" key="9">
    <source>
        <dbReference type="PROSITE" id="PS50048"/>
    </source>
</evidence>
<dbReference type="PROSITE" id="PS00463">
    <property type="entry name" value="ZN2_CY6_FUNGAL_1"/>
    <property type="match status" value="1"/>
</dbReference>
<dbReference type="CDD" id="cd12148">
    <property type="entry name" value="fungal_TF_MHR"/>
    <property type="match status" value="1"/>
</dbReference>
<dbReference type="STRING" id="1213857.A0A484FRB6"/>
<evidence type="ECO:0000256" key="6">
    <source>
        <dbReference type="ARBA" id="ARBA00023163"/>
    </source>
</evidence>
<dbReference type="PANTHER" id="PTHR31313:SF77">
    <property type="entry name" value="ZN(II)2CYS6 TRANSCRIPTION FACTOR (EUROFUNG)"/>
    <property type="match status" value="1"/>
</dbReference>
<keyword evidence="4" id="KW-0805">Transcription regulation</keyword>
<feature type="compositionally biased region" description="Acidic residues" evidence="8">
    <location>
        <begin position="250"/>
        <end position="261"/>
    </location>
</feature>
<dbReference type="SUPFAM" id="SSF57701">
    <property type="entry name" value="Zn2/Cys6 DNA-binding domain"/>
    <property type="match status" value="1"/>
</dbReference>
<feature type="region of interest" description="Disordered" evidence="8">
    <location>
        <begin position="754"/>
        <end position="773"/>
    </location>
</feature>
<keyword evidence="7" id="KW-0539">Nucleus</keyword>
<accession>A0A484FRB6</accession>
<dbReference type="GO" id="GO:0005634">
    <property type="term" value="C:nucleus"/>
    <property type="evidence" value="ECO:0007669"/>
    <property type="project" value="UniProtKB-SubCell"/>
</dbReference>
<feature type="domain" description="Zn(2)-C6 fungal-type" evidence="9">
    <location>
        <begin position="18"/>
        <end position="48"/>
    </location>
</feature>
<dbReference type="GO" id="GO:0008270">
    <property type="term" value="F:zinc ion binding"/>
    <property type="evidence" value="ECO:0007669"/>
    <property type="project" value="InterPro"/>
</dbReference>
<keyword evidence="5" id="KW-0238">DNA-binding</keyword>
<keyword evidence="11" id="KW-1185">Reference proteome</keyword>
<evidence type="ECO:0000256" key="8">
    <source>
        <dbReference type="SAM" id="MobiDB-lite"/>
    </source>
</evidence>
<proteinExistence type="predicted"/>
<dbReference type="GO" id="GO:0006351">
    <property type="term" value="P:DNA-templated transcription"/>
    <property type="evidence" value="ECO:0007669"/>
    <property type="project" value="InterPro"/>
</dbReference>
<dbReference type="InterPro" id="IPR036864">
    <property type="entry name" value="Zn2-C6_fun-type_DNA-bd_sf"/>
</dbReference>
<comment type="subcellular location">
    <subcellularLocation>
        <location evidence="1">Nucleus</location>
    </subcellularLocation>
</comment>
<sequence length="773" mass="86133">MPAPGSRSSNHRRHIAIACWACRNDKIKCDGTVPVCRQCASKNRECTYAEIDRRKLSLRKTVEAFLQRVKQLEDYIKSQGLPVPAMYPENSTLLSQLSVLYAPRPMKPASPAQSIVSASFSKPQQFPPQCPITTPDFHSGQTPDASHGNDSPSFGVAQQPMWASLMTIPPNNSIEVSMDITAYHDFSEPALPVNNCFDVDWVWNHSLGTHIGTPDVEYTLQDQKQLDPMLRLAPELPHGSLDPTPSAALTDDDDDSSDDEDHSAVTYQLSARLGSLLATENGEHHFYGATSNFNLVRGKFASSPYTKPSDRSRQAQARLQAAGLDQPVCKDHVSRLLDLFFTWHNPSLYIVDREIFNEARKRYEAGDKDTPFFSTFLLNTMCAVGAAFDTRIHTDLPTPLSELFASRAKTLLDIEIERPRIATVQALSILSSHEAALTRDSQGWLFSGMAIRLAIDFGLHSSVKPFVEAGSMSMEEARGRSVAFWGAFTTDRMWGLYLGRPFHNILQAATVETPIHLSESKERHRSKDTSDVTEPNNKKAFLQELVVEHWIQLSIIMSSLEGSLYFHADASKNELQKLAADTWQQLLTWRRNLPADLDLNLDGPTPSDCPSHVLILHMLFEYLAIVLHRPFVAKNYIQPVPRVGQGPQHAREMCVRAASRIATLLAWYEQRFSLCRINIHVVQMTFGAALILVYATVSEHDAGAHRQLAGHLEVCCHALAELGATFANATRTLDVLLQIKRAWQARLVAASAGSKRRGGSVPRAQVRRKEAKT</sequence>
<organism evidence="10 11">
    <name type="scientific">Colletotrichum orbiculare (strain 104-T / ATCC 96160 / CBS 514.97 / LARS 414 / MAFF 240422)</name>
    <name type="common">Cucumber anthracnose fungus</name>
    <name type="synonym">Colletotrichum lagenarium</name>
    <dbReference type="NCBI Taxonomy" id="1213857"/>
    <lineage>
        <taxon>Eukaryota</taxon>
        <taxon>Fungi</taxon>
        <taxon>Dikarya</taxon>
        <taxon>Ascomycota</taxon>
        <taxon>Pezizomycotina</taxon>
        <taxon>Sordariomycetes</taxon>
        <taxon>Hypocreomycetidae</taxon>
        <taxon>Glomerellales</taxon>
        <taxon>Glomerellaceae</taxon>
        <taxon>Colletotrichum</taxon>
        <taxon>Colletotrichum orbiculare species complex</taxon>
    </lineage>
</organism>
<name>A0A484FRB6_COLOR</name>
<feature type="region of interest" description="Disordered" evidence="8">
    <location>
        <begin position="132"/>
        <end position="155"/>
    </location>
</feature>
<evidence type="ECO:0000313" key="11">
    <source>
        <dbReference type="Proteomes" id="UP000014480"/>
    </source>
</evidence>
<dbReference type="Proteomes" id="UP000014480">
    <property type="component" value="Unassembled WGS sequence"/>
</dbReference>
<evidence type="ECO:0000256" key="4">
    <source>
        <dbReference type="ARBA" id="ARBA00023015"/>
    </source>
</evidence>
<keyword evidence="6" id="KW-0804">Transcription</keyword>
<dbReference type="InterPro" id="IPR007219">
    <property type="entry name" value="XnlR_reg_dom"/>
</dbReference>
<dbReference type="GO" id="GO:0003677">
    <property type="term" value="F:DNA binding"/>
    <property type="evidence" value="ECO:0007669"/>
    <property type="project" value="UniProtKB-KW"/>
</dbReference>
<dbReference type="Pfam" id="PF00172">
    <property type="entry name" value="Zn_clus"/>
    <property type="match status" value="1"/>
</dbReference>
<dbReference type="CDD" id="cd00067">
    <property type="entry name" value="GAL4"/>
    <property type="match status" value="1"/>
</dbReference>
<dbReference type="EMBL" id="AMCV02000017">
    <property type="protein sequence ID" value="TDZ20376.1"/>
    <property type="molecule type" value="Genomic_DNA"/>
</dbReference>
<evidence type="ECO:0000256" key="3">
    <source>
        <dbReference type="ARBA" id="ARBA00022833"/>
    </source>
</evidence>
<dbReference type="OrthoDB" id="4834563at2759"/>
<dbReference type="AlphaFoldDB" id="A0A484FRB6"/>
<reference evidence="11" key="1">
    <citation type="journal article" date="2013" name="New Phytol.">
        <title>Comparative genomic and transcriptomic analyses reveal the hemibiotrophic stage shift of Colletotrichum fungi.</title>
        <authorList>
            <person name="Gan P."/>
            <person name="Ikeda K."/>
            <person name="Irieda H."/>
            <person name="Narusaka M."/>
            <person name="O'Connell R.J."/>
            <person name="Narusaka Y."/>
            <person name="Takano Y."/>
            <person name="Kubo Y."/>
            <person name="Shirasu K."/>
        </authorList>
    </citation>
    <scope>NUCLEOTIDE SEQUENCE [LARGE SCALE GENOMIC DNA]</scope>
    <source>
        <strain evidence="11">104-T / ATCC 96160 / CBS 514.97 / LARS 414 / MAFF 240422</strain>
    </source>
</reference>
<dbReference type="SMART" id="SM00066">
    <property type="entry name" value="GAL4"/>
    <property type="match status" value="1"/>
</dbReference>
<dbReference type="GO" id="GO:0000981">
    <property type="term" value="F:DNA-binding transcription factor activity, RNA polymerase II-specific"/>
    <property type="evidence" value="ECO:0007669"/>
    <property type="project" value="InterPro"/>
</dbReference>
<dbReference type="Gene3D" id="4.10.240.10">
    <property type="entry name" value="Zn(2)-C6 fungal-type DNA-binding domain"/>
    <property type="match status" value="1"/>
</dbReference>
<keyword evidence="3" id="KW-0862">Zinc</keyword>
<keyword evidence="2" id="KW-0479">Metal-binding</keyword>
<dbReference type="Pfam" id="PF04082">
    <property type="entry name" value="Fungal_trans"/>
    <property type="match status" value="1"/>
</dbReference>
<dbReference type="InterPro" id="IPR051615">
    <property type="entry name" value="Transcr_Regulatory_Elem"/>
</dbReference>
<protein>
    <submittedName>
        <fullName evidence="10">Nitrogen assimilation transcription factor nit-4</fullName>
    </submittedName>
</protein>
<comment type="caution">
    <text evidence="10">The sequence shown here is derived from an EMBL/GenBank/DDBJ whole genome shotgun (WGS) entry which is preliminary data.</text>
</comment>
<evidence type="ECO:0000256" key="2">
    <source>
        <dbReference type="ARBA" id="ARBA00022723"/>
    </source>
</evidence>
<evidence type="ECO:0000313" key="10">
    <source>
        <dbReference type="EMBL" id="TDZ20376.1"/>
    </source>
</evidence>
<feature type="compositionally biased region" description="Polar residues" evidence="8">
    <location>
        <begin position="139"/>
        <end position="152"/>
    </location>
</feature>
<reference evidence="11" key="2">
    <citation type="journal article" date="2019" name="Mol. Plant Microbe Interact.">
        <title>Genome sequence resources for four phytopathogenic fungi from the Colletotrichum orbiculare species complex.</title>
        <authorList>
            <person name="Gan P."/>
            <person name="Tsushima A."/>
            <person name="Narusaka M."/>
            <person name="Narusaka Y."/>
            <person name="Takano Y."/>
            <person name="Kubo Y."/>
            <person name="Shirasu K."/>
        </authorList>
    </citation>
    <scope>GENOME REANNOTATION</scope>
    <source>
        <strain evidence="11">104-T / ATCC 96160 / CBS 514.97 / LARS 414 / MAFF 240422</strain>
    </source>
</reference>
<gene>
    <name evidence="10" type="primary">nit-4-9</name>
    <name evidence="10" type="ORF">Cob_v006474</name>
</gene>
<dbReference type="PANTHER" id="PTHR31313">
    <property type="entry name" value="TY1 ENHANCER ACTIVATOR"/>
    <property type="match status" value="1"/>
</dbReference>
<dbReference type="SMART" id="SM00906">
    <property type="entry name" value="Fungal_trans"/>
    <property type="match status" value="1"/>
</dbReference>
<evidence type="ECO:0000256" key="5">
    <source>
        <dbReference type="ARBA" id="ARBA00023125"/>
    </source>
</evidence>
<feature type="region of interest" description="Disordered" evidence="8">
    <location>
        <begin position="234"/>
        <end position="263"/>
    </location>
</feature>
<dbReference type="InterPro" id="IPR001138">
    <property type="entry name" value="Zn2Cys6_DnaBD"/>
</dbReference>